<protein>
    <recommendedName>
        <fullName evidence="5">IF rod domain-containing protein</fullName>
    </recommendedName>
</protein>
<feature type="coiled-coil region" evidence="3">
    <location>
        <begin position="338"/>
        <end position="397"/>
    </location>
</feature>
<evidence type="ECO:0000256" key="3">
    <source>
        <dbReference type="SAM" id="Coils"/>
    </source>
</evidence>
<organism evidence="6 7">
    <name type="scientific">Electrophorus voltai</name>
    <dbReference type="NCBI Taxonomy" id="2609070"/>
    <lineage>
        <taxon>Eukaryota</taxon>
        <taxon>Metazoa</taxon>
        <taxon>Chordata</taxon>
        <taxon>Craniata</taxon>
        <taxon>Vertebrata</taxon>
        <taxon>Euteleostomi</taxon>
        <taxon>Actinopterygii</taxon>
        <taxon>Neopterygii</taxon>
        <taxon>Teleostei</taxon>
        <taxon>Ostariophysi</taxon>
        <taxon>Gymnotiformes</taxon>
        <taxon>Gymnotoidei</taxon>
        <taxon>Gymnotidae</taxon>
        <taxon>Electrophorus</taxon>
    </lineage>
</organism>
<dbReference type="GO" id="GO:0031424">
    <property type="term" value="P:keratinization"/>
    <property type="evidence" value="ECO:0007669"/>
    <property type="project" value="TreeGrafter"/>
</dbReference>
<dbReference type="PANTHER" id="PTHR45616">
    <property type="entry name" value="GATA-TYPE DOMAIN-CONTAINING PROTEIN"/>
    <property type="match status" value="1"/>
</dbReference>
<evidence type="ECO:0000256" key="2">
    <source>
        <dbReference type="ARBA" id="ARBA00023054"/>
    </source>
</evidence>
<feature type="signal peptide" evidence="4">
    <location>
        <begin position="1"/>
        <end position="21"/>
    </location>
</feature>
<proteinExistence type="predicted"/>
<dbReference type="EMBL" id="JAROKS010000009">
    <property type="protein sequence ID" value="KAK1801116.1"/>
    <property type="molecule type" value="Genomic_DNA"/>
</dbReference>
<dbReference type="InterPro" id="IPR003054">
    <property type="entry name" value="Keratin_II"/>
</dbReference>
<reference evidence="6" key="1">
    <citation type="submission" date="2023-03" db="EMBL/GenBank/DDBJ databases">
        <title>Electrophorus voltai genome.</title>
        <authorList>
            <person name="Bian C."/>
        </authorList>
    </citation>
    <scope>NUCLEOTIDE SEQUENCE</scope>
    <source>
        <strain evidence="6">CB-2022</strain>
        <tissue evidence="6">Muscle</tissue>
    </source>
</reference>
<keyword evidence="2 3" id="KW-0175">Coiled coil</keyword>
<keyword evidence="7" id="KW-1185">Reference proteome</keyword>
<dbReference type="GO" id="GO:0005615">
    <property type="term" value="C:extracellular space"/>
    <property type="evidence" value="ECO:0007669"/>
    <property type="project" value="TreeGrafter"/>
</dbReference>
<dbReference type="Pfam" id="PF00038">
    <property type="entry name" value="Filament"/>
    <property type="match status" value="1"/>
</dbReference>
<dbReference type="GO" id="GO:0030280">
    <property type="term" value="F:structural constituent of skin epidermis"/>
    <property type="evidence" value="ECO:0007669"/>
    <property type="project" value="TreeGrafter"/>
</dbReference>
<dbReference type="Gene3D" id="1.20.5.1160">
    <property type="entry name" value="Vasodilator-stimulated phosphoprotein"/>
    <property type="match status" value="1"/>
</dbReference>
<dbReference type="AlphaFoldDB" id="A0AAD8ZMU6"/>
<dbReference type="InterPro" id="IPR039008">
    <property type="entry name" value="IF_rod_dom"/>
</dbReference>
<sequence length="418" mass="48233">MTAPTFQTSINIFTILHLSIAVSIGPAMNSQYKVFSCSTHSDGFYRYGFSSRSLGSLPRSLWRDKPRQAVPYMSMLGGPIRPVMVDESLLAPLHLELDPNLHAVKVQEKEQIKGLNNQFASFIDEVRHLVQQNKMLETKWHLLQDETQAASPLEPIMKSYITNLQAQLHSLERNKDHCDSELQRALMLVEVSKRRYEDEINLRNSAENDFVLVKKDADVGYLTESSLCREVASLEHELHFLKTVHEQELYELKVELQDTFVVVQIDNGRELNMEQIVAEVKSQYEGVTACSHQEVKVWYKKKLELVSSQVEEHTFERCKNEHEISHLKRHITCLQADISSAKTQCESMDRRVTEAEQKGKKDVGEAQQEIERVKEKLQDLKLEMAQLVRTYQELMNVKMALDIEIATYGTLLKEEENR</sequence>
<feature type="domain" description="IF rod" evidence="5">
    <location>
        <begin position="108"/>
        <end position="418"/>
    </location>
</feature>
<keyword evidence="1" id="KW-0403">Intermediate filament</keyword>
<evidence type="ECO:0000256" key="1">
    <source>
        <dbReference type="ARBA" id="ARBA00022754"/>
    </source>
</evidence>
<accession>A0AAD8ZMU6</accession>
<gene>
    <name evidence="6" type="ORF">P4O66_022816</name>
</gene>
<dbReference type="Proteomes" id="UP001239994">
    <property type="component" value="Unassembled WGS sequence"/>
</dbReference>
<dbReference type="GO" id="GO:0045095">
    <property type="term" value="C:keratin filament"/>
    <property type="evidence" value="ECO:0007669"/>
    <property type="project" value="InterPro"/>
</dbReference>
<comment type="caution">
    <text evidence="6">The sequence shown here is derived from an EMBL/GenBank/DDBJ whole genome shotgun (WGS) entry which is preliminary data.</text>
</comment>
<evidence type="ECO:0000313" key="6">
    <source>
        <dbReference type="EMBL" id="KAK1801116.1"/>
    </source>
</evidence>
<evidence type="ECO:0000313" key="7">
    <source>
        <dbReference type="Proteomes" id="UP001239994"/>
    </source>
</evidence>
<dbReference type="PANTHER" id="PTHR45616:SF9">
    <property type="entry name" value="KERATIN, TYPE II CYTOSKELETAL 8-RELATED"/>
    <property type="match status" value="1"/>
</dbReference>
<dbReference type="PRINTS" id="PR01276">
    <property type="entry name" value="TYPE2KERATIN"/>
</dbReference>
<dbReference type="GO" id="GO:0045109">
    <property type="term" value="P:intermediate filament organization"/>
    <property type="evidence" value="ECO:0007669"/>
    <property type="project" value="TreeGrafter"/>
</dbReference>
<dbReference type="SMART" id="SM01391">
    <property type="entry name" value="Filament"/>
    <property type="match status" value="1"/>
</dbReference>
<dbReference type="Gene3D" id="1.20.5.170">
    <property type="match status" value="1"/>
</dbReference>
<keyword evidence="4" id="KW-0732">Signal</keyword>
<evidence type="ECO:0000259" key="5">
    <source>
        <dbReference type="PROSITE" id="PS51842"/>
    </source>
</evidence>
<dbReference type="FunFam" id="1.20.5.1160:FF:000001">
    <property type="entry name" value="Keratin type II"/>
    <property type="match status" value="1"/>
</dbReference>
<name>A0AAD8ZMU6_9TELE</name>
<dbReference type="SUPFAM" id="SSF64593">
    <property type="entry name" value="Intermediate filament protein, coiled coil region"/>
    <property type="match status" value="2"/>
</dbReference>
<evidence type="ECO:0000256" key="4">
    <source>
        <dbReference type="SAM" id="SignalP"/>
    </source>
</evidence>
<dbReference type="PROSITE" id="PS51842">
    <property type="entry name" value="IF_ROD_2"/>
    <property type="match status" value="1"/>
</dbReference>
<dbReference type="Gene3D" id="1.20.5.500">
    <property type="entry name" value="Single helix bin"/>
    <property type="match status" value="1"/>
</dbReference>
<feature type="chain" id="PRO_5042058777" description="IF rod domain-containing protein" evidence="4">
    <location>
        <begin position="22"/>
        <end position="418"/>
    </location>
</feature>